<dbReference type="KEGG" id="ctae:BGI42_12425"/>
<dbReference type="GO" id="GO:0005737">
    <property type="term" value="C:cytoplasm"/>
    <property type="evidence" value="ECO:0007669"/>
    <property type="project" value="UniProtKB-SubCell"/>
</dbReference>
<evidence type="ECO:0000256" key="1">
    <source>
        <dbReference type="ARBA" id="ARBA00001393"/>
    </source>
</evidence>
<comment type="cofactor">
    <cofactor evidence="18">
        <name>Co(2+)</name>
        <dbReference type="ChEBI" id="CHEBI:48828"/>
    </cofactor>
    <cofactor evidence="18">
        <name>Zn(2+)</name>
        <dbReference type="ChEBI" id="CHEBI:29105"/>
    </cofactor>
    <text evidence="18">Binds 1 divalent metal cation per subunit. Can use either Co(2+) or Zn(2+).</text>
</comment>
<dbReference type="STRING" id="394958.BGI42_12425"/>
<comment type="function">
    <text evidence="18">Catalyzes the conversion of 3-deoxy-D-arabino-heptulosonate 7-phosphate (DAHP) to dehydroquinate (DHQ).</text>
</comment>
<protein>
    <recommendedName>
        <fullName evidence="8 18">3-dehydroquinate synthase</fullName>
        <shortName evidence="18">DHQS</shortName>
        <ecNumber evidence="7 18">4.2.3.4</ecNumber>
    </recommendedName>
</protein>
<dbReference type="EMBL" id="CP017253">
    <property type="protein sequence ID" value="AOR24492.1"/>
    <property type="molecule type" value="Genomic_DNA"/>
</dbReference>
<organism evidence="21 22">
    <name type="scientific">Clostridium taeniosporum</name>
    <dbReference type="NCBI Taxonomy" id="394958"/>
    <lineage>
        <taxon>Bacteria</taxon>
        <taxon>Bacillati</taxon>
        <taxon>Bacillota</taxon>
        <taxon>Clostridia</taxon>
        <taxon>Eubacteriales</taxon>
        <taxon>Clostridiaceae</taxon>
        <taxon>Clostridium</taxon>
    </lineage>
</organism>
<dbReference type="PIRSF" id="PIRSF001455">
    <property type="entry name" value="DHQ_synth"/>
    <property type="match status" value="1"/>
</dbReference>
<comment type="subcellular location">
    <subcellularLocation>
        <location evidence="4 18">Cytoplasm</location>
    </subcellularLocation>
</comment>
<reference evidence="22" key="1">
    <citation type="submission" date="2016-09" db="EMBL/GenBank/DDBJ databases">
        <title>Genomics of Clostridium taeniosporum, an organism which forms endospores with ribbon-like appendages.</title>
        <authorList>
            <person name="Walker J.R."/>
        </authorList>
    </citation>
    <scope>NUCLEOTIDE SEQUENCE [LARGE SCALE GENOMIC DNA]</scope>
    <source>
        <strain evidence="22">1/k</strain>
    </source>
</reference>
<evidence type="ECO:0000256" key="9">
    <source>
        <dbReference type="ARBA" id="ARBA00022490"/>
    </source>
</evidence>
<dbReference type="GO" id="GO:0008652">
    <property type="term" value="P:amino acid biosynthetic process"/>
    <property type="evidence" value="ECO:0007669"/>
    <property type="project" value="UniProtKB-KW"/>
</dbReference>
<evidence type="ECO:0000256" key="17">
    <source>
        <dbReference type="ARBA" id="ARBA00023285"/>
    </source>
</evidence>
<dbReference type="GO" id="GO:0003856">
    <property type="term" value="F:3-dehydroquinate synthase activity"/>
    <property type="evidence" value="ECO:0007669"/>
    <property type="project" value="UniProtKB-UniRule"/>
</dbReference>
<evidence type="ECO:0000256" key="7">
    <source>
        <dbReference type="ARBA" id="ARBA00013031"/>
    </source>
</evidence>
<dbReference type="PANTHER" id="PTHR43622">
    <property type="entry name" value="3-DEHYDROQUINATE SYNTHASE"/>
    <property type="match status" value="1"/>
</dbReference>
<comment type="cofactor">
    <cofactor evidence="3">
        <name>Zn(2+)</name>
        <dbReference type="ChEBI" id="CHEBI:29105"/>
    </cofactor>
</comment>
<dbReference type="GO" id="GO:0009423">
    <property type="term" value="P:chorismate biosynthetic process"/>
    <property type="evidence" value="ECO:0007669"/>
    <property type="project" value="UniProtKB-UniRule"/>
</dbReference>
<feature type="binding site" evidence="18">
    <location>
        <position position="152"/>
    </location>
    <ligand>
        <name>NAD(+)</name>
        <dbReference type="ChEBI" id="CHEBI:57540"/>
    </ligand>
</feature>
<dbReference type="Pfam" id="PF24621">
    <property type="entry name" value="DHQS_C"/>
    <property type="match status" value="1"/>
</dbReference>
<dbReference type="SUPFAM" id="SSF56796">
    <property type="entry name" value="Dehydroquinate synthase-like"/>
    <property type="match status" value="1"/>
</dbReference>
<evidence type="ECO:0000256" key="15">
    <source>
        <dbReference type="ARBA" id="ARBA00023141"/>
    </source>
</evidence>
<comment type="pathway">
    <text evidence="5 18">Metabolic intermediate biosynthesis; chorismate biosynthesis; chorismate from D-erythrose 4-phosphate and phosphoenolpyruvate: step 2/7.</text>
</comment>
<evidence type="ECO:0000256" key="11">
    <source>
        <dbReference type="ARBA" id="ARBA00022723"/>
    </source>
</evidence>
<evidence type="ECO:0000256" key="8">
    <source>
        <dbReference type="ARBA" id="ARBA00017684"/>
    </source>
</evidence>
<dbReference type="OrthoDB" id="9806583at2"/>
<keyword evidence="10 18" id="KW-0028">Amino-acid biosynthesis</keyword>
<evidence type="ECO:0000256" key="2">
    <source>
        <dbReference type="ARBA" id="ARBA00001911"/>
    </source>
</evidence>
<feature type="binding site" evidence="18">
    <location>
        <begin position="130"/>
        <end position="131"/>
    </location>
    <ligand>
        <name>NAD(+)</name>
        <dbReference type="ChEBI" id="CHEBI:57540"/>
    </ligand>
</feature>
<dbReference type="AlphaFoldDB" id="A0A1D7XMD8"/>
<keyword evidence="17 18" id="KW-0170">Cobalt</keyword>
<sequence>MKELVVDLKEKSYSIVIKKGLINDFGDEIKKVYNGKKIFILTDKNVDYYYGDKVKDLLISVGYEVKKMVLEPGEETKSFNTLPKIYNEFLDFRLTRSDLIITLGGGVIGDIGGFAASTFLRGIDFIQFPTSLLAQVDSSVGGKVAVDLDRGKNLVGSFYHPKIVLIDPNVLITLEDKFFKDGMAEVIKYGCIKDKEFFHKLKGFSYKSEVMENIEDIIYTCCNIKRIVVENDEKDKGERMLLNFGHTLGHAIEAYYNFNKYTHGEAVGIGMYKISKISEEKGIISEGISNEIKDILVNYSLPYDIDIENLDKILETISLDKKNIDNVLKVVLLKEIGDAFLQNTNIDFFKTNKF</sequence>
<evidence type="ECO:0000256" key="18">
    <source>
        <dbReference type="HAMAP-Rule" id="MF_00110"/>
    </source>
</evidence>
<dbReference type="PANTHER" id="PTHR43622:SF7">
    <property type="entry name" value="3-DEHYDROQUINATE SYNTHASE, CHLOROPLASTIC"/>
    <property type="match status" value="1"/>
</dbReference>
<accession>A0A1D7XMD8</accession>
<keyword evidence="12 18" id="KW-0547">Nucleotide-binding</keyword>
<evidence type="ECO:0000256" key="3">
    <source>
        <dbReference type="ARBA" id="ARBA00001947"/>
    </source>
</evidence>
<name>A0A1D7XMD8_9CLOT</name>
<comment type="similarity">
    <text evidence="6 18">Belongs to the sugar phosphate cyclases superfamily. Dehydroquinate synthase family.</text>
</comment>
<comment type="caution">
    <text evidence="18">Lacks conserved residue(s) required for the propagation of feature annotation.</text>
</comment>
<dbReference type="InterPro" id="IPR030960">
    <property type="entry name" value="DHQS/DOIS_N"/>
</dbReference>
<dbReference type="InterPro" id="IPR050071">
    <property type="entry name" value="Dehydroquinate_synthase"/>
</dbReference>
<evidence type="ECO:0000256" key="16">
    <source>
        <dbReference type="ARBA" id="ARBA00023239"/>
    </source>
</evidence>
<comment type="catalytic activity">
    <reaction evidence="1 18">
        <text>7-phospho-2-dehydro-3-deoxy-D-arabino-heptonate = 3-dehydroquinate + phosphate</text>
        <dbReference type="Rhea" id="RHEA:21968"/>
        <dbReference type="ChEBI" id="CHEBI:32364"/>
        <dbReference type="ChEBI" id="CHEBI:43474"/>
        <dbReference type="ChEBI" id="CHEBI:58394"/>
        <dbReference type="EC" id="4.2.3.4"/>
    </reaction>
</comment>
<evidence type="ECO:0000259" key="19">
    <source>
        <dbReference type="Pfam" id="PF01761"/>
    </source>
</evidence>
<dbReference type="Pfam" id="PF01761">
    <property type="entry name" value="DHQ_synthase"/>
    <property type="match status" value="1"/>
</dbReference>
<dbReference type="UniPathway" id="UPA00053">
    <property type="reaction ID" value="UER00085"/>
</dbReference>
<dbReference type="Gene3D" id="3.40.50.1970">
    <property type="match status" value="1"/>
</dbReference>
<dbReference type="RefSeq" id="WP_069680620.1">
    <property type="nucleotide sequence ID" value="NZ_CP017253.2"/>
</dbReference>
<comment type="cofactor">
    <cofactor evidence="2 18">
        <name>NAD(+)</name>
        <dbReference type="ChEBI" id="CHEBI:57540"/>
    </cofactor>
</comment>
<keyword evidence="22" id="KW-1185">Reference proteome</keyword>
<dbReference type="NCBIfam" id="TIGR01357">
    <property type="entry name" value="aroB"/>
    <property type="match status" value="1"/>
</dbReference>
<evidence type="ECO:0000256" key="13">
    <source>
        <dbReference type="ARBA" id="ARBA00022833"/>
    </source>
</evidence>
<dbReference type="InterPro" id="IPR030963">
    <property type="entry name" value="DHQ_synth_fam"/>
</dbReference>
<evidence type="ECO:0000256" key="5">
    <source>
        <dbReference type="ARBA" id="ARBA00004661"/>
    </source>
</evidence>
<dbReference type="InterPro" id="IPR016037">
    <property type="entry name" value="DHQ_synth_AroB"/>
</dbReference>
<keyword evidence="16 18" id="KW-0456">Lyase</keyword>
<dbReference type="FunFam" id="3.40.50.1970:FF:000007">
    <property type="entry name" value="Pentafunctional AROM polypeptide"/>
    <property type="match status" value="1"/>
</dbReference>
<dbReference type="InterPro" id="IPR056179">
    <property type="entry name" value="DHQS_C"/>
</dbReference>
<keyword evidence="14 18" id="KW-0520">NAD</keyword>
<proteinExistence type="inferred from homology"/>
<feature type="binding site" evidence="18">
    <location>
        <position position="143"/>
    </location>
    <ligand>
        <name>NAD(+)</name>
        <dbReference type="ChEBI" id="CHEBI:57540"/>
    </ligand>
</feature>
<evidence type="ECO:0000313" key="21">
    <source>
        <dbReference type="EMBL" id="AOR24492.1"/>
    </source>
</evidence>
<dbReference type="GO" id="GO:0009073">
    <property type="term" value="P:aromatic amino acid family biosynthetic process"/>
    <property type="evidence" value="ECO:0007669"/>
    <property type="project" value="UniProtKB-KW"/>
</dbReference>
<keyword evidence="15 18" id="KW-0057">Aromatic amino acid biosynthesis</keyword>
<gene>
    <name evidence="18" type="primary">aroB</name>
    <name evidence="21" type="ORF">BGI42_12425</name>
</gene>
<dbReference type="GO" id="GO:0046872">
    <property type="term" value="F:metal ion binding"/>
    <property type="evidence" value="ECO:0007669"/>
    <property type="project" value="UniProtKB-KW"/>
</dbReference>
<dbReference type="Gene3D" id="1.20.1090.10">
    <property type="entry name" value="Dehydroquinate synthase-like - alpha domain"/>
    <property type="match status" value="1"/>
</dbReference>
<evidence type="ECO:0000256" key="10">
    <source>
        <dbReference type="ARBA" id="ARBA00022605"/>
    </source>
</evidence>
<dbReference type="CDD" id="cd08195">
    <property type="entry name" value="DHQS"/>
    <property type="match status" value="1"/>
</dbReference>
<feature type="binding site" evidence="18">
    <location>
        <position position="185"/>
    </location>
    <ligand>
        <name>Zn(2+)</name>
        <dbReference type="ChEBI" id="CHEBI:29105"/>
    </ligand>
</feature>
<feature type="domain" description="3-dehydroquinate synthase N-terminal" evidence="19">
    <location>
        <begin position="68"/>
        <end position="179"/>
    </location>
</feature>
<feature type="binding site" evidence="18">
    <location>
        <begin position="106"/>
        <end position="110"/>
    </location>
    <ligand>
        <name>NAD(+)</name>
        <dbReference type="ChEBI" id="CHEBI:57540"/>
    </ligand>
</feature>
<keyword evidence="11 18" id="KW-0479">Metal-binding</keyword>
<feature type="binding site" evidence="18">
    <location>
        <position position="263"/>
    </location>
    <ligand>
        <name>Zn(2+)</name>
        <dbReference type="ChEBI" id="CHEBI:29105"/>
    </ligand>
</feature>
<feature type="domain" description="3-dehydroquinate synthase C-terminal" evidence="20">
    <location>
        <begin position="182"/>
        <end position="323"/>
    </location>
</feature>
<feature type="binding site" evidence="18">
    <location>
        <position position="246"/>
    </location>
    <ligand>
        <name>Zn(2+)</name>
        <dbReference type="ChEBI" id="CHEBI:29105"/>
    </ligand>
</feature>
<dbReference type="Proteomes" id="UP000094652">
    <property type="component" value="Chromosome"/>
</dbReference>
<evidence type="ECO:0000256" key="4">
    <source>
        <dbReference type="ARBA" id="ARBA00004496"/>
    </source>
</evidence>
<keyword evidence="13 18" id="KW-0862">Zinc</keyword>
<evidence type="ECO:0000259" key="20">
    <source>
        <dbReference type="Pfam" id="PF24621"/>
    </source>
</evidence>
<evidence type="ECO:0000256" key="6">
    <source>
        <dbReference type="ARBA" id="ARBA00005412"/>
    </source>
</evidence>
<evidence type="ECO:0000313" key="22">
    <source>
        <dbReference type="Proteomes" id="UP000094652"/>
    </source>
</evidence>
<keyword evidence="9 18" id="KW-0963">Cytoplasm</keyword>
<evidence type="ECO:0000256" key="12">
    <source>
        <dbReference type="ARBA" id="ARBA00022741"/>
    </source>
</evidence>
<dbReference type="EC" id="4.2.3.4" evidence="7 18"/>
<dbReference type="HAMAP" id="MF_00110">
    <property type="entry name" value="DHQ_synthase"/>
    <property type="match status" value="1"/>
</dbReference>
<dbReference type="GO" id="GO:0000166">
    <property type="term" value="F:nucleotide binding"/>
    <property type="evidence" value="ECO:0007669"/>
    <property type="project" value="UniProtKB-KW"/>
</dbReference>
<evidence type="ECO:0000256" key="14">
    <source>
        <dbReference type="ARBA" id="ARBA00023027"/>
    </source>
</evidence>